<evidence type="ECO:0000256" key="4">
    <source>
        <dbReference type="ARBA" id="ARBA00011192"/>
    </source>
</evidence>
<evidence type="ECO:0000256" key="2">
    <source>
        <dbReference type="ARBA" id="ARBA00004604"/>
    </source>
</evidence>
<dbReference type="PANTHER" id="PTHR12933:SF0">
    <property type="entry name" value="U3 SMALL NUCLEOLAR RNA-ASSOCIATED PROTEIN 25 HOMOLOG"/>
    <property type="match status" value="1"/>
</dbReference>
<sequence length="717" mass="81964">MPPRGRGGNFRGRGGRGRGRGGRGGKATSRFGPNRRFDGTRLADNDESESSGSESESAPDGTVMEDIDSEDDDDEHTTSSKPYMALLQSFNNESSAPDAKRRKLNHKISTQSQPEEDSSGEESHADDQDEDTEKDIDRAEDEAEEEVEEKLDDEEDSEDEENPTDPFDVHFARPNDDTVSQRVKSVQKNDWATKRALLQNMRATILHPGSDTGSEIPKPIAGLEGLQLKQKLRETSSRKIGDFDALQRNLGPLLFNYSDVLFCDRTVRNSDSLRELASLVANQGRTRDRVIKNNYKLAKEGQDADLELRDQGFTRPKVLFLLPTRNSALRMVNMIRDICEPDQQENRKRFDDGYVDKEAKFGADRPADFKDLFEGSDDDMFRLGMKFTRKTIKYFAQFYNSDILFASPLGLRMAIGSEEDKKLDFDFLSSIEMVIVDQADALLMQNWEHVEFIFEHMNLQPKDAHGCDFSRVRNWYLEDWAKYFRQTIILSAFNTPELSELLRLHCHNWAGKVRLQLEYPGMLSQLGIKAKQTFSRFQTSSIDKDPDARFEYFTSAIVPSLAKRAKDATGTLIFIPSYLDFVRVRNYFATSSAVENVTFGAISEYADVPEASRARSHFLSGRHRVLLYTERAHHFRRYQFRGVQRVIFYGLPDNPIFYTEIAGRYLSKSEQDLRLEPGQGTVKVVFSKYDVMKLERIVGSKRVGKMIQDRGDTFEFI</sequence>
<evidence type="ECO:0000256" key="11">
    <source>
        <dbReference type="SAM" id="MobiDB-lite"/>
    </source>
</evidence>
<comment type="subcellular location">
    <subcellularLocation>
        <location evidence="2 10">Nucleus</location>
        <location evidence="2 10">Nucleolus</location>
    </subcellularLocation>
</comment>
<evidence type="ECO:0000256" key="9">
    <source>
        <dbReference type="ARBA" id="ARBA00023274"/>
    </source>
</evidence>
<protein>
    <recommendedName>
        <fullName evidence="5 10">U3 small nucleolar RNA-associated protein 25</fullName>
        <shortName evidence="10">U3 snoRNA-associated protein 25</shortName>
    </recommendedName>
</protein>
<dbReference type="PANTHER" id="PTHR12933">
    <property type="entry name" value="ORF PROTEIN-RELATED"/>
    <property type="match status" value="1"/>
</dbReference>
<dbReference type="GO" id="GO:0000462">
    <property type="term" value="P:maturation of SSU-rRNA from tricistronic rRNA transcript (SSU-rRNA, 5.8S rRNA, LSU-rRNA)"/>
    <property type="evidence" value="ECO:0007669"/>
    <property type="project" value="TreeGrafter"/>
</dbReference>
<keyword evidence="7 10" id="KW-0698">rRNA processing</keyword>
<feature type="domain" description="UTP25 C-terminal" evidence="12">
    <location>
        <begin position="523"/>
        <end position="716"/>
    </location>
</feature>
<feature type="compositionally biased region" description="Acidic residues" evidence="11">
    <location>
        <begin position="63"/>
        <end position="75"/>
    </location>
</feature>
<accession>A0A9P5B4A4</accession>
<keyword evidence="9 10" id="KW-0687">Ribonucleoprotein</keyword>
<dbReference type="InterPro" id="IPR010678">
    <property type="entry name" value="UTP25"/>
</dbReference>
<dbReference type="FunFam" id="3.40.50.300:FF:002356">
    <property type="entry name" value="U3 small nucleolar RNA-associated protein 25"/>
    <property type="match status" value="1"/>
</dbReference>
<dbReference type="Gene3D" id="3.40.50.300">
    <property type="entry name" value="P-loop containing nucleotide triphosphate hydrolases"/>
    <property type="match status" value="1"/>
</dbReference>
<organism evidence="14 15">
    <name type="scientific">Fusarium agapanthi</name>
    <dbReference type="NCBI Taxonomy" id="1803897"/>
    <lineage>
        <taxon>Eukaryota</taxon>
        <taxon>Fungi</taxon>
        <taxon>Dikarya</taxon>
        <taxon>Ascomycota</taxon>
        <taxon>Pezizomycotina</taxon>
        <taxon>Sordariomycetes</taxon>
        <taxon>Hypocreomycetidae</taxon>
        <taxon>Hypocreales</taxon>
        <taxon>Nectriaceae</taxon>
        <taxon>Fusarium</taxon>
        <taxon>Fusarium fujikuroi species complex</taxon>
    </lineage>
</organism>
<gene>
    <name evidence="14" type="ORF">FAGAP_9501</name>
</gene>
<comment type="subunit">
    <text evidence="4 10">Component of the ribosomal small subunit (SSU) processome composed of at least 40 protein subunits and snoRNA U3.</text>
</comment>
<feature type="region of interest" description="Disordered" evidence="11">
    <location>
        <begin position="1"/>
        <end position="186"/>
    </location>
</feature>
<keyword evidence="8 10" id="KW-0539">Nucleus</keyword>
<evidence type="ECO:0000256" key="6">
    <source>
        <dbReference type="ARBA" id="ARBA00022517"/>
    </source>
</evidence>
<reference evidence="14" key="1">
    <citation type="submission" date="2020-01" db="EMBL/GenBank/DDBJ databases">
        <title>Identification and distribution of gene clusters putatively required for synthesis of sphingolipid metabolism inhibitors in phylogenetically diverse species of the filamentous fungus Fusarium.</title>
        <authorList>
            <person name="Kim H.-S."/>
            <person name="Busman M."/>
            <person name="Brown D.W."/>
            <person name="Divon H."/>
            <person name="Uhlig S."/>
            <person name="Proctor R.H."/>
        </authorList>
    </citation>
    <scope>NUCLEOTIDE SEQUENCE</scope>
    <source>
        <strain evidence="14">NRRL 31653</strain>
    </source>
</reference>
<name>A0A9P5B4A4_9HYPO</name>
<keyword evidence="6 10" id="KW-0690">Ribosome biogenesis</keyword>
<feature type="compositionally biased region" description="Acidic residues" evidence="11">
    <location>
        <begin position="127"/>
        <end position="163"/>
    </location>
</feature>
<dbReference type="GO" id="GO:0032040">
    <property type="term" value="C:small-subunit processome"/>
    <property type="evidence" value="ECO:0007669"/>
    <property type="project" value="TreeGrafter"/>
</dbReference>
<evidence type="ECO:0000259" key="13">
    <source>
        <dbReference type="Pfam" id="PF22916"/>
    </source>
</evidence>
<dbReference type="Proteomes" id="UP000737391">
    <property type="component" value="Unassembled WGS sequence"/>
</dbReference>
<feature type="domain" description="UTP25 NTP hydrolase-like" evidence="13">
    <location>
        <begin position="257"/>
        <end position="513"/>
    </location>
</feature>
<evidence type="ECO:0000313" key="15">
    <source>
        <dbReference type="Proteomes" id="UP000737391"/>
    </source>
</evidence>
<evidence type="ECO:0000259" key="12">
    <source>
        <dbReference type="Pfam" id="PF06862"/>
    </source>
</evidence>
<evidence type="ECO:0000256" key="5">
    <source>
        <dbReference type="ARBA" id="ARBA00015422"/>
    </source>
</evidence>
<dbReference type="InterPro" id="IPR053939">
    <property type="entry name" value="UTP25_C"/>
</dbReference>
<proteinExistence type="inferred from homology"/>
<dbReference type="Pfam" id="PF06862">
    <property type="entry name" value="Utp25_C"/>
    <property type="match status" value="1"/>
</dbReference>
<dbReference type="AlphaFoldDB" id="A0A9P5B4A4"/>
<dbReference type="SUPFAM" id="SSF52540">
    <property type="entry name" value="P-loop containing nucleoside triphosphate hydrolases"/>
    <property type="match status" value="1"/>
</dbReference>
<evidence type="ECO:0000256" key="10">
    <source>
        <dbReference type="RuleBase" id="RU365070"/>
    </source>
</evidence>
<dbReference type="OrthoDB" id="10264378at2759"/>
<feature type="compositionally biased region" description="Basic and acidic residues" evidence="11">
    <location>
        <begin position="35"/>
        <end position="44"/>
    </location>
</feature>
<dbReference type="InterPro" id="IPR053940">
    <property type="entry name" value="UTP25_NTPase-like"/>
</dbReference>
<dbReference type="GO" id="GO:0034511">
    <property type="term" value="F:U3 snoRNA binding"/>
    <property type="evidence" value="ECO:0007669"/>
    <property type="project" value="InterPro"/>
</dbReference>
<evidence type="ECO:0000256" key="8">
    <source>
        <dbReference type="ARBA" id="ARBA00023242"/>
    </source>
</evidence>
<comment type="similarity">
    <text evidence="3 10">Belongs to the UTP25 family.</text>
</comment>
<feature type="compositionally biased region" description="Basic residues" evidence="11">
    <location>
        <begin position="13"/>
        <end position="23"/>
    </location>
</feature>
<evidence type="ECO:0000256" key="1">
    <source>
        <dbReference type="ARBA" id="ARBA00002883"/>
    </source>
</evidence>
<keyword evidence="15" id="KW-1185">Reference proteome</keyword>
<comment type="caution">
    <text evidence="14">The sequence shown here is derived from an EMBL/GenBank/DDBJ whole genome shotgun (WGS) entry which is preliminary data.</text>
</comment>
<feature type="compositionally biased region" description="Basic and acidic residues" evidence="11">
    <location>
        <begin position="167"/>
        <end position="176"/>
    </location>
</feature>
<comment type="function">
    <text evidence="1 10">DEAD-box RNA helicase-like protein required for pre-18S rRNA processing, specifically at sites A0, A1, and A2.</text>
</comment>
<evidence type="ECO:0000256" key="3">
    <source>
        <dbReference type="ARBA" id="ARBA00009223"/>
    </source>
</evidence>
<dbReference type="GO" id="GO:0019843">
    <property type="term" value="F:rRNA binding"/>
    <property type="evidence" value="ECO:0007669"/>
    <property type="project" value="TreeGrafter"/>
</dbReference>
<evidence type="ECO:0000256" key="7">
    <source>
        <dbReference type="ARBA" id="ARBA00022552"/>
    </source>
</evidence>
<dbReference type="InterPro" id="IPR027417">
    <property type="entry name" value="P-loop_NTPase"/>
</dbReference>
<feature type="compositionally biased region" description="Gly residues" evidence="11">
    <location>
        <begin position="1"/>
        <end position="12"/>
    </location>
</feature>
<evidence type="ECO:0000313" key="14">
    <source>
        <dbReference type="EMBL" id="KAF4494366.1"/>
    </source>
</evidence>
<dbReference type="EMBL" id="LUFC02000777">
    <property type="protein sequence ID" value="KAF4494366.1"/>
    <property type="molecule type" value="Genomic_DNA"/>
</dbReference>
<dbReference type="Pfam" id="PF22916">
    <property type="entry name" value="UTP25_NTPase-like"/>
    <property type="match status" value="1"/>
</dbReference>
<feature type="compositionally biased region" description="Polar residues" evidence="11">
    <location>
        <begin position="177"/>
        <end position="186"/>
    </location>
</feature>